<dbReference type="InterPro" id="IPR036390">
    <property type="entry name" value="WH_DNA-bd_sf"/>
</dbReference>
<evidence type="ECO:0000256" key="3">
    <source>
        <dbReference type="ARBA" id="ARBA00023163"/>
    </source>
</evidence>
<dbReference type="Proteomes" id="UP000448235">
    <property type="component" value="Unassembled WGS sequence"/>
</dbReference>
<dbReference type="SMART" id="SM00895">
    <property type="entry name" value="FCD"/>
    <property type="match status" value="1"/>
</dbReference>
<dbReference type="InterPro" id="IPR000524">
    <property type="entry name" value="Tscrpt_reg_HTH_GntR"/>
</dbReference>
<keyword evidence="3" id="KW-0804">Transcription</keyword>
<dbReference type="Pfam" id="PF00392">
    <property type="entry name" value="GntR"/>
    <property type="match status" value="1"/>
</dbReference>
<keyword evidence="2" id="KW-0238">DNA-binding</keyword>
<dbReference type="Pfam" id="PF07729">
    <property type="entry name" value="FCD"/>
    <property type="match status" value="1"/>
</dbReference>
<dbReference type="PANTHER" id="PTHR43537:SF44">
    <property type="entry name" value="GNTR FAMILY REGULATORY PROTEIN"/>
    <property type="match status" value="1"/>
</dbReference>
<dbReference type="EMBL" id="WUTS01000001">
    <property type="protein sequence ID" value="NAW13074.1"/>
    <property type="molecule type" value="Genomic_DNA"/>
</dbReference>
<dbReference type="Gene3D" id="1.20.120.530">
    <property type="entry name" value="GntR ligand-binding domain-like"/>
    <property type="match status" value="1"/>
</dbReference>
<feature type="region of interest" description="Disordered" evidence="4">
    <location>
        <begin position="1"/>
        <end position="21"/>
    </location>
</feature>
<dbReference type="AlphaFoldDB" id="A0A7X4VZ94"/>
<dbReference type="PANTHER" id="PTHR43537">
    <property type="entry name" value="TRANSCRIPTIONAL REGULATOR, GNTR FAMILY"/>
    <property type="match status" value="1"/>
</dbReference>
<organism evidence="6 7">
    <name type="scientific">Halomonas icarae</name>
    <dbReference type="NCBI Taxonomy" id="2691040"/>
    <lineage>
        <taxon>Bacteria</taxon>
        <taxon>Pseudomonadati</taxon>
        <taxon>Pseudomonadota</taxon>
        <taxon>Gammaproteobacteria</taxon>
        <taxon>Oceanospirillales</taxon>
        <taxon>Halomonadaceae</taxon>
        <taxon>Halomonas</taxon>
    </lineage>
</organism>
<proteinExistence type="predicted"/>
<dbReference type="GO" id="GO:0003700">
    <property type="term" value="F:DNA-binding transcription factor activity"/>
    <property type="evidence" value="ECO:0007669"/>
    <property type="project" value="InterPro"/>
</dbReference>
<name>A0A7X4VZ94_9GAMM</name>
<dbReference type="RefSeq" id="WP_132043028.1">
    <property type="nucleotide sequence ID" value="NZ_JARWMY010000004.1"/>
</dbReference>
<dbReference type="PROSITE" id="PS50949">
    <property type="entry name" value="HTH_GNTR"/>
    <property type="match status" value="1"/>
</dbReference>
<reference evidence="6 7" key="1">
    <citation type="submission" date="2019-12" db="EMBL/GenBank/DDBJ databases">
        <title>Draft genome sequencing of Halomonas icarensis D1-1.</title>
        <authorList>
            <person name="Pandiyan K."/>
            <person name="Kushwaha P."/>
            <person name="Gowdham M."/>
            <person name="Chakdar H."/>
            <person name="Singh A."/>
            <person name="Kumar M."/>
            <person name="Saxena A.K."/>
        </authorList>
    </citation>
    <scope>NUCLEOTIDE SEQUENCE [LARGE SCALE GENOMIC DNA]</scope>
    <source>
        <strain evidence="6 7">D1-1</strain>
    </source>
</reference>
<evidence type="ECO:0000256" key="2">
    <source>
        <dbReference type="ARBA" id="ARBA00023125"/>
    </source>
</evidence>
<accession>A0A7X4VZ94</accession>
<keyword evidence="7" id="KW-1185">Reference proteome</keyword>
<evidence type="ECO:0000313" key="6">
    <source>
        <dbReference type="EMBL" id="NAW13074.1"/>
    </source>
</evidence>
<dbReference type="InterPro" id="IPR008920">
    <property type="entry name" value="TF_FadR/GntR_C"/>
</dbReference>
<gene>
    <name evidence="6" type="ORF">GRB80_09460</name>
</gene>
<sequence>MSDKAAPSTEPRTTSLSDLPRHQGGAEALARLLARALFAGRWRPGDDFPKEMDLCHHFAVSRNQVRNALASLTATGLIERTAGRGSVVRMVDDWHLLDPLVSDWMTGIESLDASLIREIFAFRYSAEPVVARLAAEAAEPADLDRLAAAYQGMCATADKPGARDLHAEHDVAFHDAIYRASHNLVWRQMGHLLRPSIIALIQSSQARVSAEHEGLGDSLARHGRVLEAINRRDAAAAESAAREVLRRTAIDLAIVPAPSHSHLASEDSP</sequence>
<evidence type="ECO:0000259" key="5">
    <source>
        <dbReference type="PROSITE" id="PS50949"/>
    </source>
</evidence>
<feature type="domain" description="HTH gntR-type" evidence="5">
    <location>
        <begin position="23"/>
        <end position="91"/>
    </location>
</feature>
<dbReference type="PRINTS" id="PR00035">
    <property type="entry name" value="HTHGNTR"/>
</dbReference>
<dbReference type="InterPro" id="IPR036388">
    <property type="entry name" value="WH-like_DNA-bd_sf"/>
</dbReference>
<dbReference type="GO" id="GO:0003677">
    <property type="term" value="F:DNA binding"/>
    <property type="evidence" value="ECO:0007669"/>
    <property type="project" value="UniProtKB-KW"/>
</dbReference>
<dbReference type="Gene3D" id="1.10.10.10">
    <property type="entry name" value="Winged helix-like DNA-binding domain superfamily/Winged helix DNA-binding domain"/>
    <property type="match status" value="1"/>
</dbReference>
<keyword evidence="1" id="KW-0805">Transcription regulation</keyword>
<evidence type="ECO:0000313" key="7">
    <source>
        <dbReference type="Proteomes" id="UP000448235"/>
    </source>
</evidence>
<dbReference type="InterPro" id="IPR011711">
    <property type="entry name" value="GntR_C"/>
</dbReference>
<evidence type="ECO:0000256" key="1">
    <source>
        <dbReference type="ARBA" id="ARBA00023015"/>
    </source>
</evidence>
<dbReference type="SMART" id="SM00345">
    <property type="entry name" value="HTH_GNTR"/>
    <property type="match status" value="1"/>
</dbReference>
<dbReference type="CDD" id="cd07377">
    <property type="entry name" value="WHTH_GntR"/>
    <property type="match status" value="1"/>
</dbReference>
<dbReference type="SUPFAM" id="SSF46785">
    <property type="entry name" value="Winged helix' DNA-binding domain"/>
    <property type="match status" value="1"/>
</dbReference>
<protein>
    <submittedName>
        <fullName evidence="6">FCD domain-containing protein</fullName>
    </submittedName>
</protein>
<dbReference type="SUPFAM" id="SSF48008">
    <property type="entry name" value="GntR ligand-binding domain-like"/>
    <property type="match status" value="1"/>
</dbReference>
<evidence type="ECO:0000256" key="4">
    <source>
        <dbReference type="SAM" id="MobiDB-lite"/>
    </source>
</evidence>
<comment type="caution">
    <text evidence="6">The sequence shown here is derived from an EMBL/GenBank/DDBJ whole genome shotgun (WGS) entry which is preliminary data.</text>
</comment>